<evidence type="ECO:0000259" key="9">
    <source>
        <dbReference type="SMART" id="SM00079"/>
    </source>
</evidence>
<dbReference type="InterPro" id="IPR005768">
    <property type="entry name" value="Lys_Arg_Orn-bd"/>
</dbReference>
<dbReference type="CDD" id="cd13703">
    <property type="entry name" value="PBP2_HisJ_LAO"/>
    <property type="match status" value="1"/>
</dbReference>
<dbReference type="GO" id="GO:0016020">
    <property type="term" value="C:membrane"/>
    <property type="evidence" value="ECO:0007669"/>
    <property type="project" value="InterPro"/>
</dbReference>
<reference evidence="10 11" key="1">
    <citation type="submission" date="2012-09" db="EMBL/GenBank/DDBJ databases">
        <title>Draft Genome Sequences of 6 Strains from Genus Thauera.</title>
        <authorList>
            <person name="Liu B."/>
            <person name="Shapleigh J.P."/>
            <person name="Frostegard A.H."/>
        </authorList>
    </citation>
    <scope>NUCLEOTIDE SEQUENCE [LARGE SCALE GENOMIC DNA]</scope>
    <source>
        <strain evidence="10 11">B4P</strain>
    </source>
</reference>
<dbReference type="Gene3D" id="3.40.190.10">
    <property type="entry name" value="Periplasmic binding protein-like II"/>
    <property type="match status" value="2"/>
</dbReference>
<dbReference type="OrthoDB" id="368476at2"/>
<dbReference type="GO" id="GO:0015276">
    <property type="term" value="F:ligand-gated monoatomic ion channel activity"/>
    <property type="evidence" value="ECO:0007669"/>
    <property type="project" value="InterPro"/>
</dbReference>
<evidence type="ECO:0000256" key="7">
    <source>
        <dbReference type="SAM" id="SignalP"/>
    </source>
</evidence>
<gene>
    <name evidence="10" type="ORF">C667_22294</name>
</gene>
<evidence type="ECO:0000256" key="2">
    <source>
        <dbReference type="ARBA" id="ARBA00010333"/>
    </source>
</evidence>
<dbReference type="GO" id="GO:0030288">
    <property type="term" value="C:outer membrane-bounded periplasmic space"/>
    <property type="evidence" value="ECO:0007669"/>
    <property type="project" value="InterPro"/>
</dbReference>
<dbReference type="Proteomes" id="UP000013047">
    <property type="component" value="Unassembled WGS sequence"/>
</dbReference>
<feature type="domain" description="Solute-binding protein family 3/N-terminal" evidence="8">
    <location>
        <begin position="25"/>
        <end position="259"/>
    </location>
</feature>
<feature type="domain" description="Ionotropic glutamate receptor C-terminal" evidence="9">
    <location>
        <begin position="25"/>
        <end position="258"/>
    </location>
</feature>
<dbReference type="RefSeq" id="WP_004385142.1">
    <property type="nucleotide sequence ID" value="NZ_AMXF01000362.1"/>
</dbReference>
<dbReference type="InterPro" id="IPR001320">
    <property type="entry name" value="Iontro_rcpt_C"/>
</dbReference>
<dbReference type="InterPro" id="IPR001638">
    <property type="entry name" value="Solute-binding_3/MltF_N"/>
</dbReference>
<feature type="signal peptide" evidence="7">
    <location>
        <begin position="1"/>
        <end position="20"/>
    </location>
</feature>
<comment type="caution">
    <text evidence="10">The sequence shown here is derived from an EMBL/GenBank/DDBJ whole genome shotgun (WGS) entry which is preliminary data.</text>
</comment>
<comment type="similarity">
    <text evidence="2 6">Belongs to the bacterial solute-binding protein 3 family.</text>
</comment>
<evidence type="ECO:0000256" key="3">
    <source>
        <dbReference type="ARBA" id="ARBA00022448"/>
    </source>
</evidence>
<keyword evidence="4 7" id="KW-0732">Signal</keyword>
<dbReference type="InterPro" id="IPR018313">
    <property type="entry name" value="SBP_3_CS"/>
</dbReference>
<proteinExistence type="inferred from homology"/>
<dbReference type="SUPFAM" id="SSF53850">
    <property type="entry name" value="Periplasmic binding protein-like II"/>
    <property type="match status" value="1"/>
</dbReference>
<feature type="chain" id="PRO_5004128763" evidence="7">
    <location>
        <begin position="21"/>
        <end position="263"/>
    </location>
</feature>
<keyword evidence="5" id="KW-0574">Periplasm</keyword>
<sequence>MKKTALLCALLALTASTSYAKDWNEIRLASEGAFPPFNIIAADGSLQGFDIDIGNALCEEMKAKCTWVKQDWDGMIPALVSRKFDAILASMSITEERKAKVDFTQKYYASPLALIAKKGSPLQPDLQSLTGKKVGVQRGTVADNYATRYWDGKGPEIVRYAKQDEAYLDLRSGRMDAAFSDYLEAWGGFLTKPEGEGYDVAGERLFGKNAEEKGVIGEGIGIAVRKRDKELTEKLDRAIAAIRANGKYDAIQKKYFPMDIYGN</sequence>
<name>N6ZIK0_9RHOO</name>
<dbReference type="EMBL" id="AMXF01000362">
    <property type="protein sequence ID" value="ENO91939.1"/>
    <property type="molecule type" value="Genomic_DNA"/>
</dbReference>
<organism evidence="10 11">
    <name type="scientific">Thauera phenylacetica B4P</name>
    <dbReference type="NCBI Taxonomy" id="1234382"/>
    <lineage>
        <taxon>Bacteria</taxon>
        <taxon>Pseudomonadati</taxon>
        <taxon>Pseudomonadota</taxon>
        <taxon>Betaproteobacteria</taxon>
        <taxon>Rhodocyclales</taxon>
        <taxon>Zoogloeaceae</taxon>
        <taxon>Thauera</taxon>
    </lineage>
</organism>
<dbReference type="Pfam" id="PF00497">
    <property type="entry name" value="SBP_bac_3"/>
    <property type="match status" value="1"/>
</dbReference>
<keyword evidence="3" id="KW-0813">Transport</keyword>
<protein>
    <submittedName>
        <fullName evidence="10">Family 3 extracellular solute-binding protein</fullName>
    </submittedName>
</protein>
<evidence type="ECO:0000313" key="11">
    <source>
        <dbReference type="Proteomes" id="UP000013047"/>
    </source>
</evidence>
<dbReference type="AlphaFoldDB" id="N6ZIK0"/>
<evidence type="ECO:0000313" key="10">
    <source>
        <dbReference type="EMBL" id="ENO91939.1"/>
    </source>
</evidence>
<evidence type="ECO:0000256" key="5">
    <source>
        <dbReference type="ARBA" id="ARBA00022764"/>
    </source>
</evidence>
<comment type="subcellular location">
    <subcellularLocation>
        <location evidence="1">Periplasm</location>
    </subcellularLocation>
</comment>
<dbReference type="NCBIfam" id="TIGR01096">
    <property type="entry name" value="3A0103s03R"/>
    <property type="match status" value="1"/>
</dbReference>
<evidence type="ECO:0000259" key="8">
    <source>
        <dbReference type="SMART" id="SM00062"/>
    </source>
</evidence>
<dbReference type="SMART" id="SM00062">
    <property type="entry name" value="PBPb"/>
    <property type="match status" value="1"/>
</dbReference>
<evidence type="ECO:0000256" key="6">
    <source>
        <dbReference type="RuleBase" id="RU003744"/>
    </source>
</evidence>
<dbReference type="PANTHER" id="PTHR35936:SF17">
    <property type="entry name" value="ARGININE-BINDING EXTRACELLULAR PROTEIN ARTP"/>
    <property type="match status" value="1"/>
</dbReference>
<dbReference type="SMART" id="SM00079">
    <property type="entry name" value="PBPe"/>
    <property type="match status" value="1"/>
</dbReference>
<dbReference type="PROSITE" id="PS01039">
    <property type="entry name" value="SBP_BACTERIAL_3"/>
    <property type="match status" value="1"/>
</dbReference>
<evidence type="ECO:0000256" key="4">
    <source>
        <dbReference type="ARBA" id="ARBA00022729"/>
    </source>
</evidence>
<evidence type="ECO:0000256" key="1">
    <source>
        <dbReference type="ARBA" id="ARBA00004418"/>
    </source>
</evidence>
<keyword evidence="11" id="KW-1185">Reference proteome</keyword>
<dbReference type="PANTHER" id="PTHR35936">
    <property type="entry name" value="MEMBRANE-BOUND LYTIC MUREIN TRANSGLYCOSYLASE F"/>
    <property type="match status" value="1"/>
</dbReference>
<accession>N6ZIK0</accession>